<dbReference type="EMBL" id="AP018248">
    <property type="protein sequence ID" value="BAY99148.1"/>
    <property type="molecule type" value="Genomic_DNA"/>
</dbReference>
<dbReference type="KEGG" id="ttq:NIES37_31270"/>
<reference evidence="8 9" key="1">
    <citation type="submission" date="2017-06" db="EMBL/GenBank/DDBJ databases">
        <title>Genome sequencing of cyanobaciteial culture collection at National Institute for Environmental Studies (NIES).</title>
        <authorList>
            <person name="Hirose Y."/>
            <person name="Shimura Y."/>
            <person name="Fujisawa T."/>
            <person name="Nakamura Y."/>
            <person name="Kawachi M."/>
        </authorList>
    </citation>
    <scope>NUCLEOTIDE SEQUENCE [LARGE SCALE GENOMIC DNA]</scope>
    <source>
        <strain evidence="8 9">NIES-37</strain>
    </source>
</reference>
<dbReference type="InterPro" id="IPR003661">
    <property type="entry name" value="HisK_dim/P_dom"/>
</dbReference>
<dbReference type="Pfam" id="PF00069">
    <property type="entry name" value="Pkinase"/>
    <property type="match status" value="1"/>
</dbReference>
<dbReference type="SMART" id="SM00387">
    <property type="entry name" value="HATPase_c"/>
    <property type="match status" value="1"/>
</dbReference>
<dbReference type="InterPro" id="IPR004358">
    <property type="entry name" value="Sig_transdc_His_kin-like_C"/>
</dbReference>
<keyword evidence="3" id="KW-0597">Phosphoprotein</keyword>
<dbReference type="PRINTS" id="PR00344">
    <property type="entry name" value="BCTRLSENSOR"/>
</dbReference>
<dbReference type="SUPFAM" id="SSF55781">
    <property type="entry name" value="GAF domain-like"/>
    <property type="match status" value="1"/>
</dbReference>
<dbReference type="Gene3D" id="1.10.510.10">
    <property type="entry name" value="Transferase(Phosphotransferase) domain 1"/>
    <property type="match status" value="1"/>
</dbReference>
<keyword evidence="5" id="KW-0902">Two-component regulatory system</keyword>
<dbReference type="SUPFAM" id="SSF56112">
    <property type="entry name" value="Protein kinase-like (PK-like)"/>
    <property type="match status" value="1"/>
</dbReference>
<evidence type="ECO:0000259" key="7">
    <source>
        <dbReference type="PROSITE" id="PS50109"/>
    </source>
</evidence>
<name>A0A1Z4N088_9CYAN</name>
<dbReference type="SMART" id="SM00220">
    <property type="entry name" value="S_TKc"/>
    <property type="match status" value="1"/>
</dbReference>
<accession>A0A1Z4N088</accession>
<dbReference type="InterPro" id="IPR003018">
    <property type="entry name" value="GAF"/>
</dbReference>
<dbReference type="InterPro" id="IPR041664">
    <property type="entry name" value="AAA_16"/>
</dbReference>
<dbReference type="SUPFAM" id="SSF55874">
    <property type="entry name" value="ATPase domain of HSP90 chaperone/DNA topoisomerase II/histidine kinase"/>
    <property type="match status" value="1"/>
</dbReference>
<dbReference type="CDD" id="cd14014">
    <property type="entry name" value="STKc_PknB_like"/>
    <property type="match status" value="1"/>
</dbReference>
<dbReference type="GO" id="GO:0000155">
    <property type="term" value="F:phosphorelay sensor kinase activity"/>
    <property type="evidence" value="ECO:0007669"/>
    <property type="project" value="InterPro"/>
</dbReference>
<dbReference type="SMART" id="SM00065">
    <property type="entry name" value="GAF"/>
    <property type="match status" value="1"/>
</dbReference>
<evidence type="ECO:0000256" key="2">
    <source>
        <dbReference type="ARBA" id="ARBA00012438"/>
    </source>
</evidence>
<dbReference type="PROSITE" id="PS50109">
    <property type="entry name" value="HIS_KIN"/>
    <property type="match status" value="1"/>
</dbReference>
<evidence type="ECO:0000256" key="1">
    <source>
        <dbReference type="ARBA" id="ARBA00000085"/>
    </source>
</evidence>
<dbReference type="Gene3D" id="3.30.200.20">
    <property type="entry name" value="Phosphorylase Kinase, domain 1"/>
    <property type="match status" value="1"/>
</dbReference>
<dbReference type="Pfam" id="PF13191">
    <property type="entry name" value="AAA_16"/>
    <property type="match status" value="1"/>
</dbReference>
<dbReference type="InterPro" id="IPR029016">
    <property type="entry name" value="GAF-like_dom_sf"/>
</dbReference>
<dbReference type="Pfam" id="PF01590">
    <property type="entry name" value="GAF"/>
    <property type="match status" value="1"/>
</dbReference>
<dbReference type="SUPFAM" id="SSF52540">
    <property type="entry name" value="P-loop containing nucleoside triphosphate hydrolases"/>
    <property type="match status" value="1"/>
</dbReference>
<evidence type="ECO:0000313" key="8">
    <source>
        <dbReference type="EMBL" id="BAY99148.1"/>
    </source>
</evidence>
<dbReference type="RefSeq" id="WP_096577079.1">
    <property type="nucleotide sequence ID" value="NZ_CAWNJS010000001.1"/>
</dbReference>
<comment type="catalytic activity">
    <reaction evidence="1">
        <text>ATP + protein L-histidine = ADP + protein N-phospho-L-histidine.</text>
        <dbReference type="EC" id="2.7.13.3"/>
    </reaction>
</comment>
<keyword evidence="4 8" id="KW-0808">Transferase</keyword>
<evidence type="ECO:0000313" key="9">
    <source>
        <dbReference type="Proteomes" id="UP000218785"/>
    </source>
</evidence>
<dbReference type="PROSITE" id="PS50011">
    <property type="entry name" value="PROTEIN_KINASE_DOM"/>
    <property type="match status" value="1"/>
</dbReference>
<dbReference type="Gene3D" id="3.30.450.40">
    <property type="match status" value="1"/>
</dbReference>
<dbReference type="InterPro" id="IPR000719">
    <property type="entry name" value="Prot_kinase_dom"/>
</dbReference>
<dbReference type="Gene3D" id="3.30.565.10">
    <property type="entry name" value="Histidine kinase-like ATPase, C-terminal domain"/>
    <property type="match status" value="1"/>
</dbReference>
<evidence type="ECO:0000256" key="3">
    <source>
        <dbReference type="ARBA" id="ARBA00022553"/>
    </source>
</evidence>
<dbReference type="PROSITE" id="PS00108">
    <property type="entry name" value="PROTEIN_KINASE_ST"/>
    <property type="match status" value="1"/>
</dbReference>
<dbReference type="Pfam" id="PF02518">
    <property type="entry name" value="HATPase_c"/>
    <property type="match status" value="1"/>
</dbReference>
<gene>
    <name evidence="8" type="ORF">NIES37_31270</name>
</gene>
<dbReference type="Gene3D" id="3.40.50.300">
    <property type="entry name" value="P-loop containing nucleotide triphosphate hydrolases"/>
    <property type="match status" value="1"/>
</dbReference>
<dbReference type="InterPro" id="IPR003594">
    <property type="entry name" value="HATPase_dom"/>
</dbReference>
<organism evidence="8 9">
    <name type="scientific">Tolypothrix tenuis PCC 7101</name>
    <dbReference type="NCBI Taxonomy" id="231146"/>
    <lineage>
        <taxon>Bacteria</taxon>
        <taxon>Bacillati</taxon>
        <taxon>Cyanobacteriota</taxon>
        <taxon>Cyanophyceae</taxon>
        <taxon>Nostocales</taxon>
        <taxon>Tolypothrichaceae</taxon>
        <taxon>Tolypothrix</taxon>
    </lineage>
</organism>
<dbReference type="PANTHER" id="PTHR43642:SF1">
    <property type="entry name" value="HYBRID SIGNAL TRANSDUCTION HISTIDINE KINASE G"/>
    <property type="match status" value="1"/>
</dbReference>
<evidence type="ECO:0000256" key="5">
    <source>
        <dbReference type="ARBA" id="ARBA00023012"/>
    </source>
</evidence>
<dbReference type="CDD" id="cd00082">
    <property type="entry name" value="HisKA"/>
    <property type="match status" value="1"/>
</dbReference>
<dbReference type="InterPro" id="IPR053159">
    <property type="entry name" value="Hybrid_Histidine_Kinase"/>
</dbReference>
<keyword evidence="4 8" id="KW-0418">Kinase</keyword>
<sequence>MLTFSFMQNYEINETLYEGDDTVIYRAKSEIDKQSVILKILKAQYPSLDAIINLKHEYKITENLNLENVVKVLRLENHENRLALVFEDFGGQSLKQLLSTRKLELDSFMNIAFQMTQALVSVHSYHIIHKDIKPGNIIINPETGVVKLTDFSIASQLNKETPQLANPKQLEGTLAYMSPEQTGRMNRTLDYRSDFYSLGITFYEMLTGKLPFESDDPLELIYCHIAKEPVEIKELNPEVPNTIAAIVGKLIAKNAEDRYQTAKGLLADLEICWKDLKTTGKIIEFTPGRLDVLSQLLIPQKLYGRDSQINSLLESFERVSQGSCELILVSGYSGIGKSSVVNEVNKPITRAQGFFISGKFDQFQRNMPYASLIQAFSGLIRQLLTENITKLEEWRSKILAAVGFNGQVIIDVIPELELIVGKQPNVAQLAASESQNRFNQVFSEFVRVFAKKEHPLVIFLDDLQWADSATLKLMEVLITDINSEYLLLIGAYRDNEVSSVHPLIQTLEEIQKNNIVVNNVVLQPLLVNDVNDLVAEALNEYSAKIENLSDLLYNKTGGNPFFLTQLLLVLYQEKLLVFNFLTASWHWNIDEIQAIGIINKSVVELVASRIQSLPATTQNILKLAACIGSRFSLDVLSIVSEQSPINSANELDYALHSGLILPLNDAYRIPLVFEQEDSGNWTFDSKKVGYKFLHDRVQQAAYSLIPEDKKQATHLKIGRLLLQQTPSESLVENILDIVNQLNFGLDLLTQQSEKDELAKLNLMAGKKAKQATAYETAVKYLNTGLELLTIDSWHKDYTLTLNLYVETTEAEYLIGNFNQSKLLGDLTIKQAKNILDKVKIYEIKMLSYMAENQMPKVLEIGVEVLKELGVKLPKQPTKLDVILAIIQTKLTLLGKPIEDLAFLPEMSDPHKLAAMQILLQIVPAASQAGSLIFVLSVLAMVRLSVKYGKSPVSAYGYVAYGSILSDKFSDFDAGYKLGKLAVESLANKNANSLKATVYFVFNATIRFFKEPVKDTIASLVEGMHSGLEMGNIENAGYCAVIAGYHSLLSGENLEIVDKKILGYIKLMQKLKLETLAAATSIFRQAALNLQAISLNKAALIGEAFDERTMAQEVTKNYSFKGFYHGCKTIICYLFNEYDLAIENALIAEETHANNAGLLIYVANNFYHSLALLALYNNASVEKQRQYLKQVELNQAQMNKWMKQSLSNFKNKYDLVEAEKARILGKIQVAIDLYDIAIAGAKENGYIQEEALANELAAKFYLNLGKEKIAKIYMTDAYYSYIRWGAIAKVQDLDERYSNLIIRNEVIKDIEMDATRTIATTKINHLDSKSHSNGVLDLATVVKSLQAISSEIVIDKLLNTLLEIILENAAAQKCCLILMRGNELFIEAIKTANNSSVVRQSISVSDSQDIPISIVNYVARTQEPLVFNDAIAEAISQSDPYIQESQPKSILCTPIFYHGKFIGILYLENKLATDAFTRDRITILNLITSQAAISLENSRLYQQAQDYGKQLEISLSDLKHMQLQLVQSEKMSTLGGLVSGIAHEINNPIGFIAGNLEPAREYVQDLLGLISLYQQQYPEPIAEITKKIKAIDLDYVREDLPKLIASMQEGINRIYDVSVSLRTFSRADTQKAITCNIHEVIDSTILILKHRLKASDSRPAIDIVKKYGELPAVQCFPGQLSQVFMNLIANAIDALEDSNMGWSMDEMKANPNCITIITKLSEDQDNIVIQIKDNGLGMTAEVKQKIFDHLFTTKPVGKGTGLGLAICYQIVVEKHGGRIECISSPGEGAEFIIQIPIKVLKQA</sequence>
<dbReference type="EC" id="2.7.13.3" evidence="2"/>
<dbReference type="InterPro" id="IPR011009">
    <property type="entry name" value="Kinase-like_dom_sf"/>
</dbReference>
<dbReference type="InterPro" id="IPR036890">
    <property type="entry name" value="HATPase_C_sf"/>
</dbReference>
<dbReference type="Gene3D" id="1.10.287.130">
    <property type="match status" value="1"/>
</dbReference>
<keyword evidence="9" id="KW-1185">Reference proteome</keyword>
<protein>
    <recommendedName>
        <fullName evidence="2">histidine kinase</fullName>
        <ecNumber evidence="2">2.7.13.3</ecNumber>
    </recommendedName>
</protein>
<evidence type="ECO:0000256" key="4">
    <source>
        <dbReference type="ARBA" id="ARBA00022777"/>
    </source>
</evidence>
<feature type="domain" description="Histidine kinase" evidence="7">
    <location>
        <begin position="1539"/>
        <end position="1798"/>
    </location>
</feature>
<evidence type="ECO:0000259" key="6">
    <source>
        <dbReference type="PROSITE" id="PS50011"/>
    </source>
</evidence>
<dbReference type="InterPro" id="IPR005467">
    <property type="entry name" value="His_kinase_dom"/>
</dbReference>
<feature type="domain" description="Protein kinase" evidence="6">
    <location>
        <begin position="10"/>
        <end position="271"/>
    </location>
</feature>
<dbReference type="InterPro" id="IPR008271">
    <property type="entry name" value="Ser/Thr_kinase_AS"/>
</dbReference>
<dbReference type="PANTHER" id="PTHR43642">
    <property type="entry name" value="HYBRID SIGNAL TRANSDUCTION HISTIDINE KINASE G"/>
    <property type="match status" value="1"/>
</dbReference>
<dbReference type="GO" id="GO:0005524">
    <property type="term" value="F:ATP binding"/>
    <property type="evidence" value="ECO:0007669"/>
    <property type="project" value="InterPro"/>
</dbReference>
<dbReference type="InterPro" id="IPR027417">
    <property type="entry name" value="P-loop_NTPase"/>
</dbReference>
<dbReference type="Proteomes" id="UP000218785">
    <property type="component" value="Chromosome"/>
</dbReference>
<proteinExistence type="predicted"/>